<comment type="similarity">
    <text evidence="2">Belongs to the V-ATPase 116 kDa subunit family.</text>
</comment>
<dbReference type="GO" id="GO:0051117">
    <property type="term" value="F:ATPase binding"/>
    <property type="evidence" value="ECO:0007669"/>
    <property type="project" value="TreeGrafter"/>
</dbReference>
<gene>
    <name evidence="10" type="ORF">H8730_15175</name>
</gene>
<dbReference type="PANTHER" id="PTHR11629:SF63">
    <property type="entry name" value="V-TYPE PROTON ATPASE SUBUNIT A"/>
    <property type="match status" value="1"/>
</dbReference>
<feature type="transmembrane region" description="Helical" evidence="9">
    <location>
        <begin position="585"/>
        <end position="609"/>
    </location>
</feature>
<dbReference type="GO" id="GO:0033179">
    <property type="term" value="C:proton-transporting V-type ATPase, V0 domain"/>
    <property type="evidence" value="ECO:0007669"/>
    <property type="project" value="InterPro"/>
</dbReference>
<dbReference type="PANTHER" id="PTHR11629">
    <property type="entry name" value="VACUOLAR PROTON ATPASES"/>
    <property type="match status" value="1"/>
</dbReference>
<comment type="caution">
    <text evidence="10">The sequence shown here is derived from an EMBL/GenBank/DDBJ whole genome shotgun (WGS) entry which is preliminary data.</text>
</comment>
<sequence length="641" mass="72775">MAIEKMHFINIVGPVKKLDEFVMDGILPFHVELVQAMSVLDGDKKGVYPFIEPNPYEGLMKKVKALEERTKPFSLLDMKIVRQKTMTVEEMEEKVDQFIRDLANWYQEKVETDALLERKQAISAQLGPISDLDVDIQRFFHLDFVKFRFGSIPLYNLDKLGQYEQTLNILTQTVFETNELAYIMYFALPDETDKIDELLASLYFQRVYIAGEVNGRPGVALQNLDEEILRLKKRQLELETSERNYIEANFTAMGEIASIVNYRYQLFNVRKYAAHTKEAYHLCGWISDSDLAGFQKAVDKFDDTTSIVYEPEEVDERIKTPTKLKNKGVVKAFEALVGMYGVPSYNELDPTPLVTITYLLIFGMMFGDVGQGLVIFFGAFFLYKLKGIKLAKVISYCGISSVIFGFVYGSFFGNETIIHSLLPFLPLLEPMQDQLITLGIGLGLGAILIVVAIVMNIINQVKRKEYGKALFDKNGVAGLVFYLSVILFAFGVYAGQVVLSSAGFLVVFVILPLLIIFFGEPLERWMKTKKFKSRQGYYVEAVFEIIETLLSFFSNTVSFIRVGAFALNHVALFMAFQVMQRMLGGVGGVAVMIFGNILIIGLEGLIVFIQGLRIQYYEMFSRFLEADGKAFEPYEIHTKLN</sequence>
<evidence type="ECO:0000256" key="8">
    <source>
        <dbReference type="SAM" id="Coils"/>
    </source>
</evidence>
<feature type="transmembrane region" description="Helical" evidence="9">
    <location>
        <begin position="356"/>
        <end position="381"/>
    </location>
</feature>
<accession>A0A926DWU3</accession>
<evidence type="ECO:0000256" key="5">
    <source>
        <dbReference type="ARBA" id="ARBA00022989"/>
    </source>
</evidence>
<feature type="transmembrane region" description="Helical" evidence="9">
    <location>
        <begin position="476"/>
        <end position="495"/>
    </location>
</feature>
<evidence type="ECO:0000256" key="9">
    <source>
        <dbReference type="SAM" id="Phobius"/>
    </source>
</evidence>
<comment type="subcellular location">
    <subcellularLocation>
        <location evidence="1">Membrane</location>
        <topology evidence="1">Multi-pass membrane protein</topology>
    </subcellularLocation>
</comment>
<evidence type="ECO:0000256" key="1">
    <source>
        <dbReference type="ARBA" id="ARBA00004141"/>
    </source>
</evidence>
<evidence type="ECO:0000256" key="6">
    <source>
        <dbReference type="ARBA" id="ARBA00023065"/>
    </source>
</evidence>
<keyword evidence="7 9" id="KW-0472">Membrane</keyword>
<evidence type="ECO:0000256" key="4">
    <source>
        <dbReference type="ARBA" id="ARBA00022692"/>
    </source>
</evidence>
<evidence type="ECO:0000256" key="7">
    <source>
        <dbReference type="ARBA" id="ARBA00023136"/>
    </source>
</evidence>
<keyword evidence="5 9" id="KW-1133">Transmembrane helix</keyword>
<dbReference type="EMBL" id="JACRSQ010000035">
    <property type="protein sequence ID" value="MBC8544889.1"/>
    <property type="molecule type" value="Genomic_DNA"/>
</dbReference>
<keyword evidence="3" id="KW-0813">Transport</keyword>
<dbReference type="Proteomes" id="UP000657006">
    <property type="component" value="Unassembled WGS sequence"/>
</dbReference>
<organism evidence="10 11">
    <name type="scientific">Bianquea renquensis</name>
    <dbReference type="NCBI Taxonomy" id="2763661"/>
    <lineage>
        <taxon>Bacteria</taxon>
        <taxon>Bacillati</taxon>
        <taxon>Bacillota</taxon>
        <taxon>Clostridia</taxon>
        <taxon>Eubacteriales</taxon>
        <taxon>Bianqueaceae</taxon>
        <taxon>Bianquea</taxon>
    </lineage>
</organism>
<keyword evidence="6" id="KW-0406">Ion transport</keyword>
<evidence type="ECO:0000313" key="10">
    <source>
        <dbReference type="EMBL" id="MBC8544889.1"/>
    </source>
</evidence>
<keyword evidence="4 9" id="KW-0812">Transmembrane</keyword>
<evidence type="ECO:0008006" key="12">
    <source>
        <dbReference type="Google" id="ProtNLM"/>
    </source>
</evidence>
<reference evidence="10" key="1">
    <citation type="submission" date="2020-08" db="EMBL/GenBank/DDBJ databases">
        <title>Genome public.</title>
        <authorList>
            <person name="Liu C."/>
            <person name="Sun Q."/>
        </authorList>
    </citation>
    <scope>NUCLEOTIDE SEQUENCE</scope>
    <source>
        <strain evidence="10">NSJ-32</strain>
    </source>
</reference>
<protein>
    <recommendedName>
        <fullName evidence="12">V-type proton ATPase subunit a</fullName>
    </recommendedName>
</protein>
<dbReference type="GO" id="GO:0007035">
    <property type="term" value="P:vacuolar acidification"/>
    <property type="evidence" value="ECO:0007669"/>
    <property type="project" value="TreeGrafter"/>
</dbReference>
<feature type="transmembrane region" description="Helical" evidence="9">
    <location>
        <begin position="434"/>
        <end position="455"/>
    </location>
</feature>
<keyword evidence="11" id="KW-1185">Reference proteome</keyword>
<name>A0A926DWU3_9FIRM</name>
<evidence type="ECO:0000313" key="11">
    <source>
        <dbReference type="Proteomes" id="UP000657006"/>
    </source>
</evidence>
<dbReference type="GO" id="GO:0016471">
    <property type="term" value="C:vacuolar proton-transporting V-type ATPase complex"/>
    <property type="evidence" value="ECO:0007669"/>
    <property type="project" value="TreeGrafter"/>
</dbReference>
<feature type="coiled-coil region" evidence="8">
    <location>
        <begin position="81"/>
        <end position="108"/>
    </location>
</feature>
<dbReference type="Pfam" id="PF01496">
    <property type="entry name" value="V_ATPase_I"/>
    <property type="match status" value="1"/>
</dbReference>
<dbReference type="InterPro" id="IPR002490">
    <property type="entry name" value="V-ATPase_116kDa_su"/>
</dbReference>
<evidence type="ECO:0000256" key="2">
    <source>
        <dbReference type="ARBA" id="ARBA00009904"/>
    </source>
</evidence>
<feature type="transmembrane region" description="Helical" evidence="9">
    <location>
        <begin position="393"/>
        <end position="414"/>
    </location>
</feature>
<feature type="transmembrane region" description="Helical" evidence="9">
    <location>
        <begin position="501"/>
        <end position="522"/>
    </location>
</feature>
<feature type="transmembrane region" description="Helical" evidence="9">
    <location>
        <begin position="559"/>
        <end position="579"/>
    </location>
</feature>
<proteinExistence type="inferred from homology"/>
<keyword evidence="8" id="KW-0175">Coiled coil</keyword>
<dbReference type="GO" id="GO:0046961">
    <property type="term" value="F:proton-transporting ATPase activity, rotational mechanism"/>
    <property type="evidence" value="ECO:0007669"/>
    <property type="project" value="InterPro"/>
</dbReference>
<dbReference type="RefSeq" id="WP_177717705.1">
    <property type="nucleotide sequence ID" value="NZ_JACRSQ010000035.1"/>
</dbReference>
<dbReference type="AlphaFoldDB" id="A0A926DWU3"/>
<evidence type="ECO:0000256" key="3">
    <source>
        <dbReference type="ARBA" id="ARBA00022448"/>
    </source>
</evidence>